<feature type="domain" description="DUF4097" evidence="2">
    <location>
        <begin position="185"/>
        <end position="404"/>
    </location>
</feature>
<dbReference type="InterPro" id="IPR053959">
    <property type="entry name" value="YvlB/LiaX_N"/>
</dbReference>
<feature type="region of interest" description="Disordered" evidence="1">
    <location>
        <begin position="14"/>
        <end position="128"/>
    </location>
</feature>
<dbReference type="RefSeq" id="WP_075527016.1">
    <property type="nucleotide sequence ID" value="NZ_CP017560.1"/>
</dbReference>
<evidence type="ECO:0000256" key="1">
    <source>
        <dbReference type="SAM" id="MobiDB-lite"/>
    </source>
</evidence>
<evidence type="ECO:0000313" key="5">
    <source>
        <dbReference type="Proteomes" id="UP000185746"/>
    </source>
</evidence>
<evidence type="ECO:0000313" key="4">
    <source>
        <dbReference type="EMBL" id="AOV06892.1"/>
    </source>
</evidence>
<dbReference type="Proteomes" id="UP000185746">
    <property type="component" value="Chromosome"/>
</dbReference>
<gene>
    <name evidence="4" type="ORF">BI350_04445</name>
</gene>
<protein>
    <submittedName>
        <fullName evidence="4">Uncharacterized protein</fullName>
    </submittedName>
</protein>
<feature type="compositionally biased region" description="Low complexity" evidence="1">
    <location>
        <begin position="36"/>
        <end position="55"/>
    </location>
</feature>
<evidence type="ECO:0000259" key="2">
    <source>
        <dbReference type="Pfam" id="PF13349"/>
    </source>
</evidence>
<feature type="compositionally biased region" description="Low complexity" evidence="1">
    <location>
        <begin position="63"/>
        <end position="77"/>
    </location>
</feature>
<name>A0A1D8JDV4_9BACL</name>
<dbReference type="KEGG" id="surl:BI350_04445"/>
<dbReference type="Pfam" id="PF22746">
    <property type="entry name" value="SHOCT-like_DUF2089-C"/>
    <property type="match status" value="1"/>
</dbReference>
<reference evidence="4 5" key="1">
    <citation type="submission" date="2016-09" db="EMBL/GenBank/DDBJ databases">
        <title>Complete genome sequence of the Lysinibacillus sphaericus LMG 22257, a specie of Bacillus with ureolytic activity that can effectively biodeposit calcium carbonate.</title>
        <authorList>
            <person name="Yan W."/>
        </authorList>
    </citation>
    <scope>NUCLEOTIDE SEQUENCE [LARGE SCALE GENOMIC DNA]</scope>
    <source>
        <strain evidence="4 5">LMG 22257</strain>
    </source>
</reference>
<organism evidence="4 5">
    <name type="scientific">Sporosarcina ureilytica</name>
    <dbReference type="NCBI Taxonomy" id="298596"/>
    <lineage>
        <taxon>Bacteria</taxon>
        <taxon>Bacillati</taxon>
        <taxon>Bacillota</taxon>
        <taxon>Bacilli</taxon>
        <taxon>Bacillales</taxon>
        <taxon>Caryophanaceae</taxon>
        <taxon>Sporosarcina</taxon>
    </lineage>
</organism>
<proteinExistence type="predicted"/>
<dbReference type="PANTHER" id="PTHR34094:SF1">
    <property type="entry name" value="PROTEIN FAM185A"/>
    <property type="match status" value="1"/>
</dbReference>
<feature type="compositionally biased region" description="Basic and acidic residues" evidence="1">
    <location>
        <begin position="83"/>
        <end position="128"/>
    </location>
</feature>
<dbReference type="PANTHER" id="PTHR34094">
    <property type="match status" value="1"/>
</dbReference>
<evidence type="ECO:0000259" key="3">
    <source>
        <dbReference type="Pfam" id="PF22746"/>
    </source>
</evidence>
<dbReference type="EMBL" id="CP017560">
    <property type="protein sequence ID" value="AOV06892.1"/>
    <property type="molecule type" value="Genomic_DNA"/>
</dbReference>
<accession>A0A1D8JDV4</accession>
<keyword evidence="5" id="KW-1185">Reference proteome</keyword>
<dbReference type="Pfam" id="PF13349">
    <property type="entry name" value="DUF4097"/>
    <property type="match status" value="1"/>
</dbReference>
<feature type="domain" description="YvlB/LiaX N-terminal" evidence="3">
    <location>
        <begin position="3"/>
        <end position="33"/>
    </location>
</feature>
<dbReference type="InterPro" id="IPR025164">
    <property type="entry name" value="Toastrack_DUF4097"/>
</dbReference>
<dbReference type="AlphaFoldDB" id="A0A1D8JDV4"/>
<sequence length="437" mass="49798">MQEKRKRILTMLENGTISMDEALTLLENLSTENQDEQQNQGEQHSQDEQQNQGEEQSQDEQENQGGQQNQDQQQQNQPSISKKAKEQETTEQAHEPEKSRESKQSAFDQKDNESDKQEKEHPSADEFLDDLRKDFSNVGERFMQFMQTAVQKVKEFDLDAPFGKSVIFSHSVTKDAKDIEEILMHIDNGKVTVHSSDEQEIRAEFTVKAYHHESEETAKKDFLEKILFVLDENKLRVSSDMKMMQVNLNLYIPGKQYKKMSVRLMNGSFKMKNIESDSIRVKTANGKIEASQLIFTQAEFETANGVIRLNELTGETIDAETLNGRVYIDGELKEVEAQSLNGHVVVTTTSDEAEKIEAKTMSGSIELYIPSTIPISGEIASNIGKLDLELQDIERTSEQDHLLQRTIRFTKEVADSKKKLHLFGEAKTGSVLVRYNP</sequence>